<dbReference type="Proteomes" id="UP000192527">
    <property type="component" value="Chromosome"/>
</dbReference>
<dbReference type="NCBIfam" id="NF009123">
    <property type="entry name" value="PRK12475.1"/>
    <property type="match status" value="1"/>
</dbReference>
<dbReference type="GO" id="GO:0008146">
    <property type="term" value="F:sulfotransferase activity"/>
    <property type="evidence" value="ECO:0007669"/>
    <property type="project" value="TreeGrafter"/>
</dbReference>
<dbReference type="Pfam" id="PF00899">
    <property type="entry name" value="ThiF"/>
    <property type="match status" value="1"/>
</dbReference>
<organism evidence="3 4">
    <name type="scientific">Halobacillus mangrovi</name>
    <dbReference type="NCBI Taxonomy" id="402384"/>
    <lineage>
        <taxon>Bacteria</taxon>
        <taxon>Bacillati</taxon>
        <taxon>Bacillota</taxon>
        <taxon>Bacilli</taxon>
        <taxon>Bacillales</taxon>
        <taxon>Bacillaceae</taxon>
        <taxon>Halobacillus</taxon>
    </lineage>
</organism>
<comment type="similarity">
    <text evidence="1">Belongs to the HesA/MoeB/ThiF family.</text>
</comment>
<dbReference type="InterPro" id="IPR035985">
    <property type="entry name" value="Ubiquitin-activating_enz"/>
</dbReference>
<dbReference type="STRING" id="402384.HM131_19875"/>
<dbReference type="GO" id="GO:0005829">
    <property type="term" value="C:cytosol"/>
    <property type="evidence" value="ECO:0007669"/>
    <property type="project" value="TreeGrafter"/>
</dbReference>
<evidence type="ECO:0000256" key="1">
    <source>
        <dbReference type="ARBA" id="ARBA00009919"/>
    </source>
</evidence>
<evidence type="ECO:0000313" key="4">
    <source>
        <dbReference type="Proteomes" id="UP000192527"/>
    </source>
</evidence>
<dbReference type="OrthoDB" id="9804286at2"/>
<dbReference type="PANTHER" id="PTHR10953:SF102">
    <property type="entry name" value="ADENYLYLTRANSFERASE AND SULFURTRANSFERASE MOCS3"/>
    <property type="match status" value="1"/>
</dbReference>
<dbReference type="FunFam" id="3.40.50.720:FF:000080">
    <property type="entry name" value="Thiazole biosynthesis adenylyltransferase ThiF"/>
    <property type="match status" value="1"/>
</dbReference>
<dbReference type="InterPro" id="IPR000594">
    <property type="entry name" value="ThiF_NAD_FAD-bd"/>
</dbReference>
<gene>
    <name evidence="3" type="ORF">HM131_19875</name>
</gene>
<dbReference type="RefSeq" id="WP_085031494.1">
    <property type="nucleotide sequence ID" value="NZ_CP020772.1"/>
</dbReference>
<dbReference type="Gene3D" id="3.40.50.720">
    <property type="entry name" value="NAD(P)-binding Rossmann-like Domain"/>
    <property type="match status" value="1"/>
</dbReference>
<dbReference type="SUPFAM" id="SSF69572">
    <property type="entry name" value="Activating enzymes of the ubiquitin-like proteins"/>
    <property type="match status" value="1"/>
</dbReference>
<proteinExistence type="inferred from homology"/>
<dbReference type="EMBL" id="CP020772">
    <property type="protein sequence ID" value="ARI78945.1"/>
    <property type="molecule type" value="Genomic_DNA"/>
</dbReference>
<dbReference type="GO" id="GO:0004792">
    <property type="term" value="F:thiosulfate-cyanide sulfurtransferase activity"/>
    <property type="evidence" value="ECO:0007669"/>
    <property type="project" value="TreeGrafter"/>
</dbReference>
<dbReference type="InterPro" id="IPR045886">
    <property type="entry name" value="ThiF/MoeB/HesA"/>
</dbReference>
<protein>
    <submittedName>
        <fullName evidence="3">Thiamine biosynthesis protein ThiF</fullName>
    </submittedName>
</protein>
<keyword evidence="4" id="KW-1185">Reference proteome</keyword>
<dbReference type="GO" id="GO:0008641">
    <property type="term" value="F:ubiquitin-like modifier activating enzyme activity"/>
    <property type="evidence" value="ECO:0007669"/>
    <property type="project" value="InterPro"/>
</dbReference>
<accession>A0A1W6A003</accession>
<evidence type="ECO:0000313" key="3">
    <source>
        <dbReference type="EMBL" id="ARI78945.1"/>
    </source>
</evidence>
<dbReference type="KEGG" id="hmn:HM131_19875"/>
<reference evidence="3 4" key="1">
    <citation type="submission" date="2017-04" db="EMBL/GenBank/DDBJ databases">
        <title>The whole genome sequencing and assembly of Halobacillus mangrovi strain.</title>
        <authorList>
            <person name="Lee S.-J."/>
            <person name="Park M.-K."/>
            <person name="Kim J.-Y."/>
            <person name="Lee Y.-J."/>
            <person name="Yi H."/>
            <person name="Bahn Y.-S."/>
            <person name="Kim J.F."/>
            <person name="Lee D.-W."/>
        </authorList>
    </citation>
    <scope>NUCLEOTIDE SEQUENCE [LARGE SCALE GENOMIC DNA]</scope>
    <source>
        <strain evidence="3 4">KTB 131</strain>
    </source>
</reference>
<dbReference type="GO" id="GO:0016779">
    <property type="term" value="F:nucleotidyltransferase activity"/>
    <property type="evidence" value="ECO:0007669"/>
    <property type="project" value="TreeGrafter"/>
</dbReference>
<feature type="domain" description="THIF-type NAD/FAD binding fold" evidence="2">
    <location>
        <begin position="6"/>
        <end position="242"/>
    </location>
</feature>
<dbReference type="CDD" id="cd00757">
    <property type="entry name" value="ThiF_MoeB_HesA_family"/>
    <property type="match status" value="1"/>
</dbReference>
<dbReference type="PANTHER" id="PTHR10953">
    <property type="entry name" value="UBIQUITIN-ACTIVATING ENZYME E1"/>
    <property type="match status" value="1"/>
</dbReference>
<name>A0A1W6A003_9BACI</name>
<evidence type="ECO:0000259" key="2">
    <source>
        <dbReference type="Pfam" id="PF00899"/>
    </source>
</evidence>
<dbReference type="AlphaFoldDB" id="A0A1W6A003"/>
<sequence length="339" mass="37638">MLSDRYSRQQLFQPIGEGGQQRLSEKHVLIIGAGALGTSSSEQLVRAGIGRLTIVDRDYVEGSNLQRQQLFSESDALEKLPKAVAAKKRLTEINSDVSIVEKVEDVQAEELETIMKDVDLVLDATDNFETRMLINDMSQKYRVPWIYGACVGSHGMSYTVVPTETPCLHCLMETVPLGGATCDTVGVISPAVQMVTAHQVAEALKILVGDIESLHGKLITFDLWNHHYSGIKVSNAKNPECPSCGTKPSYPFLSHQNQTKTAVLCGRETVQIRPSGIESRDLDELRTRLPHHKIKQNPFLLSYEHESKRMVFFNDGRVLIHGTKDVSEAKSLYHRIVGG</sequence>